<reference evidence="1" key="1">
    <citation type="submission" date="2023-04" db="EMBL/GenBank/DDBJ databases">
        <authorList>
            <consortium name="ELIXIR-Norway"/>
        </authorList>
    </citation>
    <scope>NUCLEOTIDE SEQUENCE [LARGE SCALE GENOMIC DNA]</scope>
</reference>
<comment type="caution">
    <text evidence="1">The sequence shown here is derived from an EMBL/GenBank/DDBJ whole genome shotgun (WGS) entry which is preliminary data.</text>
</comment>
<organism evidence="1 2">
    <name type="scientific">Rangifer tarandus platyrhynchus</name>
    <name type="common">Svalbard reindeer</name>
    <dbReference type="NCBI Taxonomy" id="3082113"/>
    <lineage>
        <taxon>Eukaryota</taxon>
        <taxon>Metazoa</taxon>
        <taxon>Chordata</taxon>
        <taxon>Craniata</taxon>
        <taxon>Vertebrata</taxon>
        <taxon>Euteleostomi</taxon>
        <taxon>Mammalia</taxon>
        <taxon>Eutheria</taxon>
        <taxon>Laurasiatheria</taxon>
        <taxon>Artiodactyla</taxon>
        <taxon>Ruminantia</taxon>
        <taxon>Pecora</taxon>
        <taxon>Cervidae</taxon>
        <taxon>Odocoileinae</taxon>
        <taxon>Rangifer</taxon>
    </lineage>
</organism>
<dbReference type="Proteomes" id="UP001176941">
    <property type="component" value="Unassembled WGS sequence"/>
</dbReference>
<evidence type="ECO:0000313" key="1">
    <source>
        <dbReference type="EMBL" id="CAI9149248.1"/>
    </source>
</evidence>
<evidence type="ECO:0000313" key="2">
    <source>
        <dbReference type="Proteomes" id="UP001176941"/>
    </source>
</evidence>
<keyword evidence="2" id="KW-1185">Reference proteome</keyword>
<accession>A0ABN8XKA3</accession>
<proteinExistence type="predicted"/>
<sequence length="103" mass="11453">MLYGTVDENVSHATDANSRQRLLLWSRKRNHNVVHDMFSCGHYSYVIYPSTESHASDTRCLWAGSRTSVARVPADAHARTLIEDLSSLAAAAGTYLDNPDVIF</sequence>
<dbReference type="EMBL" id="CATKSN020000196">
    <property type="protein sequence ID" value="CAI9149248.1"/>
    <property type="molecule type" value="Genomic_DNA"/>
</dbReference>
<name>A0ABN8XKA3_RANTA</name>
<gene>
    <name evidence="1" type="ORF">MRATA1EN1_LOCUS30866</name>
</gene>
<protein>
    <submittedName>
        <fullName evidence="1">Uncharacterized protein</fullName>
    </submittedName>
</protein>